<evidence type="ECO:0000313" key="3">
    <source>
        <dbReference type="Proteomes" id="UP001596977"/>
    </source>
</evidence>
<organism evidence="2 3">
    <name type="scientific">Sphingomonas canadensis</name>
    <dbReference type="NCBI Taxonomy" id="1219257"/>
    <lineage>
        <taxon>Bacteria</taxon>
        <taxon>Pseudomonadati</taxon>
        <taxon>Pseudomonadota</taxon>
        <taxon>Alphaproteobacteria</taxon>
        <taxon>Sphingomonadales</taxon>
        <taxon>Sphingomonadaceae</taxon>
        <taxon>Sphingomonas</taxon>
    </lineage>
</organism>
<proteinExistence type="predicted"/>
<dbReference type="RefSeq" id="WP_264945357.1">
    <property type="nucleotide sequence ID" value="NZ_JAPDRA010000008.1"/>
</dbReference>
<sequence length="99" mass="10582">MDQLSTGLADPEHAAHAWGRFRAILKWMALVAVLVSALAVWLVGQSLGEFYWSASIATAAGTFFTVMMAAALMGLVFLSSGTGHDEQVEDPLKGEIDLD</sequence>
<accession>A0ABW3HAF0</accession>
<keyword evidence="1" id="KW-0812">Transmembrane</keyword>
<dbReference type="Proteomes" id="UP001596977">
    <property type="component" value="Unassembled WGS sequence"/>
</dbReference>
<keyword evidence="3" id="KW-1185">Reference proteome</keyword>
<dbReference type="EMBL" id="JBHTJG010000008">
    <property type="protein sequence ID" value="MFD0947792.1"/>
    <property type="molecule type" value="Genomic_DNA"/>
</dbReference>
<evidence type="ECO:0000256" key="1">
    <source>
        <dbReference type="SAM" id="Phobius"/>
    </source>
</evidence>
<feature type="transmembrane region" description="Helical" evidence="1">
    <location>
        <begin position="24"/>
        <end position="44"/>
    </location>
</feature>
<keyword evidence="1" id="KW-1133">Transmembrane helix</keyword>
<feature type="transmembrane region" description="Helical" evidence="1">
    <location>
        <begin position="50"/>
        <end position="78"/>
    </location>
</feature>
<comment type="caution">
    <text evidence="2">The sequence shown here is derived from an EMBL/GenBank/DDBJ whole genome shotgun (WGS) entry which is preliminary data.</text>
</comment>
<name>A0ABW3HAF0_9SPHN</name>
<evidence type="ECO:0000313" key="2">
    <source>
        <dbReference type="EMBL" id="MFD0947792.1"/>
    </source>
</evidence>
<gene>
    <name evidence="2" type="ORF">ACFQ1E_15700</name>
</gene>
<keyword evidence="1" id="KW-0472">Membrane</keyword>
<reference evidence="3" key="1">
    <citation type="journal article" date="2019" name="Int. J. Syst. Evol. Microbiol.">
        <title>The Global Catalogue of Microorganisms (GCM) 10K type strain sequencing project: providing services to taxonomists for standard genome sequencing and annotation.</title>
        <authorList>
            <consortium name="The Broad Institute Genomics Platform"/>
            <consortium name="The Broad Institute Genome Sequencing Center for Infectious Disease"/>
            <person name="Wu L."/>
            <person name="Ma J."/>
        </authorList>
    </citation>
    <scope>NUCLEOTIDE SEQUENCE [LARGE SCALE GENOMIC DNA]</scope>
    <source>
        <strain evidence="3">CCUG 62982</strain>
    </source>
</reference>
<protein>
    <submittedName>
        <fullName evidence="2">Uncharacterized protein</fullName>
    </submittedName>
</protein>